<accession>Q729N9</accession>
<keyword evidence="2" id="KW-1185">Reference proteome</keyword>
<proteinExistence type="predicted"/>
<dbReference type="AlphaFoldDB" id="Q729N9"/>
<evidence type="ECO:0000313" key="1">
    <source>
        <dbReference type="EMBL" id="AAS96784.1"/>
    </source>
</evidence>
<reference evidence="1 2" key="1">
    <citation type="journal article" date="2004" name="Nat. Biotechnol.">
        <title>The genome sequence of the anaerobic, sulfate-reducing bacterium Desulfovibrio vulgaris Hildenborough.</title>
        <authorList>
            <person name="Heidelberg J.F."/>
            <person name="Seshadri R."/>
            <person name="Haveman S.A."/>
            <person name="Hemme C.L."/>
            <person name="Paulsen I.T."/>
            <person name="Kolonay J.F."/>
            <person name="Eisen J.A."/>
            <person name="Ward N."/>
            <person name="Methe B."/>
            <person name="Brinkac L.M."/>
            <person name="Daugherty S.C."/>
            <person name="Deboy R.T."/>
            <person name="Dodson R.J."/>
            <person name="Durkin A.S."/>
            <person name="Madupu R."/>
            <person name="Nelson W.C."/>
            <person name="Sullivan S.A."/>
            <person name="Fouts D."/>
            <person name="Haft D.H."/>
            <person name="Selengut J."/>
            <person name="Peterson J.D."/>
            <person name="Davidsen T.M."/>
            <person name="Zafar N."/>
            <person name="Zhou L."/>
            <person name="Radune D."/>
            <person name="Dimitrov G."/>
            <person name="Hance M."/>
            <person name="Tran K."/>
            <person name="Khouri H."/>
            <person name="Gill J."/>
            <person name="Utterback T.R."/>
            <person name="Feldblyum T.V."/>
            <person name="Wall J.D."/>
            <person name="Voordouw G."/>
            <person name="Fraser C.M."/>
        </authorList>
    </citation>
    <scope>NUCLEOTIDE SEQUENCE [LARGE SCALE GENOMIC DNA]</scope>
    <source>
        <strain evidence="2">ATCC 29579 / DSM 644 / NCIMB 8303 / VKM B-1760 / Hildenborough</strain>
    </source>
</reference>
<organism evidence="1 2">
    <name type="scientific">Nitratidesulfovibrio vulgaris (strain ATCC 29579 / DSM 644 / CCUG 34227 / NCIMB 8303 / VKM B-1760 / Hildenborough)</name>
    <name type="common">Desulfovibrio vulgaris</name>
    <dbReference type="NCBI Taxonomy" id="882"/>
    <lineage>
        <taxon>Bacteria</taxon>
        <taxon>Pseudomonadati</taxon>
        <taxon>Thermodesulfobacteriota</taxon>
        <taxon>Desulfovibrionia</taxon>
        <taxon>Desulfovibrionales</taxon>
        <taxon>Desulfovibrionaceae</taxon>
        <taxon>Nitratidesulfovibrio</taxon>
    </lineage>
</organism>
<dbReference type="KEGG" id="dvu:DVU_2311"/>
<protein>
    <submittedName>
        <fullName evidence="1">Uncharacterized protein</fullName>
    </submittedName>
</protein>
<name>Q729N9_NITV2</name>
<sequence length="44" mass="4762">MRRVSDHGQCAPYGLCNLEAVGCLLPHGIYLAGRQGTRTAYVDV</sequence>
<dbReference type="EMBL" id="AE017285">
    <property type="protein sequence ID" value="AAS96784.1"/>
    <property type="molecule type" value="Genomic_DNA"/>
</dbReference>
<dbReference type="HOGENOM" id="CLU_3215422_0_0_7"/>
<dbReference type="PaxDb" id="882-DVU_2311"/>
<evidence type="ECO:0000313" key="2">
    <source>
        <dbReference type="Proteomes" id="UP000002194"/>
    </source>
</evidence>
<dbReference type="Proteomes" id="UP000002194">
    <property type="component" value="Chromosome"/>
</dbReference>
<gene>
    <name evidence="1" type="ordered locus">DVU_2311</name>
</gene>
<dbReference type="EnsemblBacteria" id="AAS96784">
    <property type="protein sequence ID" value="AAS96784"/>
    <property type="gene ID" value="DVU_2311"/>
</dbReference>